<keyword evidence="2" id="KW-1133">Transmembrane helix</keyword>
<dbReference type="InterPro" id="IPR010982">
    <property type="entry name" value="Lambda_DNA-bd_dom_sf"/>
</dbReference>
<dbReference type="Gene3D" id="1.10.260.40">
    <property type="entry name" value="lambda repressor-like DNA-binding domains"/>
    <property type="match status" value="1"/>
</dbReference>
<dbReference type="GO" id="GO:0003677">
    <property type="term" value="F:DNA binding"/>
    <property type="evidence" value="ECO:0007669"/>
    <property type="project" value="UniProtKB-KW"/>
</dbReference>
<proteinExistence type="predicted"/>
<dbReference type="Pfam" id="PF01381">
    <property type="entry name" value="HTH_3"/>
    <property type="match status" value="1"/>
</dbReference>
<dbReference type="PANTHER" id="PTHR46558:SF15">
    <property type="entry name" value="HELIX-TURN-HELIX DOMAIN PROTEIN"/>
    <property type="match status" value="1"/>
</dbReference>
<comment type="caution">
    <text evidence="4">The sequence shown here is derived from an EMBL/GenBank/DDBJ whole genome shotgun (WGS) entry which is preliminary data.</text>
</comment>
<organism evidence="4 5">
    <name type="scientific">Pseudolactococcus hodotermopsidis</name>
    <dbReference type="NCBI Taxonomy" id="2709157"/>
    <lineage>
        <taxon>Bacteria</taxon>
        <taxon>Bacillati</taxon>
        <taxon>Bacillota</taxon>
        <taxon>Bacilli</taxon>
        <taxon>Lactobacillales</taxon>
        <taxon>Streptococcaceae</taxon>
        <taxon>Pseudolactococcus</taxon>
    </lineage>
</organism>
<dbReference type="AlphaFoldDB" id="A0A6A0BGJ1"/>
<reference evidence="4 5" key="1">
    <citation type="submission" date="2020-02" db="EMBL/GenBank/DDBJ databases">
        <title>Draft genome sequence of Lactococcus sp. Hs30E4-3.</title>
        <authorList>
            <person name="Noda S."/>
            <person name="Yuki M."/>
            <person name="Ohkuma M."/>
        </authorList>
    </citation>
    <scope>NUCLEOTIDE SEQUENCE [LARGE SCALE GENOMIC DNA]</scope>
    <source>
        <strain evidence="4 5">Hs30E4-3</strain>
    </source>
</reference>
<dbReference type="EMBL" id="BLLI01000107">
    <property type="protein sequence ID" value="GFH43478.1"/>
    <property type="molecule type" value="Genomic_DNA"/>
</dbReference>
<accession>A0A6A0BGJ1</accession>
<dbReference type="Proteomes" id="UP000480303">
    <property type="component" value="Unassembled WGS sequence"/>
</dbReference>
<keyword evidence="1" id="KW-0238">DNA-binding</keyword>
<keyword evidence="2" id="KW-0812">Transmembrane</keyword>
<keyword evidence="5" id="KW-1185">Reference proteome</keyword>
<dbReference type="PANTHER" id="PTHR46558">
    <property type="entry name" value="TRACRIPTIONAL REGULATORY PROTEIN-RELATED-RELATED"/>
    <property type="match status" value="1"/>
</dbReference>
<gene>
    <name evidence="4" type="ORF">Hs30E_20290</name>
</gene>
<feature type="transmembrane region" description="Helical" evidence="2">
    <location>
        <begin position="51"/>
        <end position="72"/>
    </location>
</feature>
<dbReference type="InterPro" id="IPR001387">
    <property type="entry name" value="Cro/C1-type_HTH"/>
</dbReference>
<evidence type="ECO:0000256" key="1">
    <source>
        <dbReference type="ARBA" id="ARBA00023125"/>
    </source>
</evidence>
<keyword evidence="2" id="KW-0472">Membrane</keyword>
<evidence type="ECO:0000313" key="4">
    <source>
        <dbReference type="EMBL" id="GFH43478.1"/>
    </source>
</evidence>
<dbReference type="PROSITE" id="PS50943">
    <property type="entry name" value="HTH_CROC1"/>
    <property type="match status" value="1"/>
</dbReference>
<evidence type="ECO:0000313" key="5">
    <source>
        <dbReference type="Proteomes" id="UP000480303"/>
    </source>
</evidence>
<dbReference type="SUPFAM" id="SSF47413">
    <property type="entry name" value="lambda repressor-like DNA-binding domains"/>
    <property type="match status" value="1"/>
</dbReference>
<feature type="domain" description="HTH cro/C1-type" evidence="3">
    <location>
        <begin position="1"/>
        <end position="35"/>
    </location>
</feature>
<feature type="transmembrane region" description="Helical" evidence="2">
    <location>
        <begin position="78"/>
        <end position="97"/>
    </location>
</feature>
<name>A0A6A0BGJ1_9LACT</name>
<evidence type="ECO:0000256" key="2">
    <source>
        <dbReference type="SAM" id="Phobius"/>
    </source>
</evidence>
<evidence type="ECO:0000259" key="3">
    <source>
        <dbReference type="PROSITE" id="PS50943"/>
    </source>
</evidence>
<sequence length="118" mass="12962">MSRQTISNWETGKSYLDLESLLLLSDYFDVSLDELVKGDVQMMKEKVNVVALNRGSQGMVFGVGIEMLAVALTQLVSYPVGVGVFLIGTVICIGFAIKVEKIKKELDIKTYGGDYCLC</sequence>
<protein>
    <recommendedName>
        <fullName evidence="3">HTH cro/C1-type domain-containing protein</fullName>
    </recommendedName>
</protein>